<keyword evidence="2" id="KW-1185">Reference proteome</keyword>
<evidence type="ECO:0000313" key="2">
    <source>
        <dbReference type="Proteomes" id="UP001295740"/>
    </source>
</evidence>
<name>A0AAI8YKC2_9PEZI</name>
<reference evidence="1" key="1">
    <citation type="submission" date="2023-10" db="EMBL/GenBank/DDBJ databases">
        <authorList>
            <person name="Hackl T."/>
        </authorList>
    </citation>
    <scope>NUCLEOTIDE SEQUENCE</scope>
</reference>
<sequence>MTTAVLAATSGVAADDFIGFDHSCVSWYVAPVGTQSLLIARCYNAQYATSKSDEDIICSQLDLNHCFRYDGYDQLTPKSTPDDTTWYPNNCSQANIEGDSPTDSTTVLATFCNLVAPGFGGIIPTSVDLGMLTQPLFP</sequence>
<comment type="caution">
    <text evidence="1">The sequence shown here is derived from an EMBL/GenBank/DDBJ whole genome shotgun (WGS) entry which is preliminary data.</text>
</comment>
<proteinExistence type="predicted"/>
<dbReference type="AlphaFoldDB" id="A0AAI8YKC2"/>
<dbReference type="Proteomes" id="UP001295740">
    <property type="component" value="Unassembled WGS sequence"/>
</dbReference>
<gene>
    <name evidence="1" type="ORF">KHLLAP_LOCUS10925</name>
</gene>
<accession>A0AAI8YKC2</accession>
<organism evidence="1 2">
    <name type="scientific">Anthostomella pinea</name>
    <dbReference type="NCBI Taxonomy" id="933095"/>
    <lineage>
        <taxon>Eukaryota</taxon>
        <taxon>Fungi</taxon>
        <taxon>Dikarya</taxon>
        <taxon>Ascomycota</taxon>
        <taxon>Pezizomycotina</taxon>
        <taxon>Sordariomycetes</taxon>
        <taxon>Xylariomycetidae</taxon>
        <taxon>Xylariales</taxon>
        <taxon>Xylariaceae</taxon>
        <taxon>Anthostomella</taxon>
    </lineage>
</organism>
<evidence type="ECO:0000313" key="1">
    <source>
        <dbReference type="EMBL" id="CAJ2510457.1"/>
    </source>
</evidence>
<dbReference type="EMBL" id="CAUWAG010000016">
    <property type="protein sequence ID" value="CAJ2510457.1"/>
    <property type="molecule type" value="Genomic_DNA"/>
</dbReference>
<protein>
    <submittedName>
        <fullName evidence="1">Uu.00g132660.m01.CDS01</fullName>
    </submittedName>
</protein>